<dbReference type="Proteomes" id="UP001059844">
    <property type="component" value="Chromosome"/>
</dbReference>
<proteinExistence type="predicted"/>
<protein>
    <recommendedName>
        <fullName evidence="3">Lipoprotein</fullName>
    </recommendedName>
</protein>
<evidence type="ECO:0008006" key="3">
    <source>
        <dbReference type="Google" id="ProtNLM"/>
    </source>
</evidence>
<evidence type="ECO:0000313" key="2">
    <source>
        <dbReference type="Proteomes" id="UP001059844"/>
    </source>
</evidence>
<dbReference type="RefSeq" id="WP_256550260.1">
    <property type="nucleotide sequence ID" value="NZ_CP101751.1"/>
</dbReference>
<name>A0ABY5IP17_9FLAO</name>
<organism evidence="1 2">
    <name type="scientific">Flavobacterium cerinum</name>
    <dbReference type="NCBI Taxonomy" id="2502784"/>
    <lineage>
        <taxon>Bacteria</taxon>
        <taxon>Pseudomonadati</taxon>
        <taxon>Bacteroidota</taxon>
        <taxon>Flavobacteriia</taxon>
        <taxon>Flavobacteriales</taxon>
        <taxon>Flavobacteriaceae</taxon>
        <taxon>Flavobacterium</taxon>
    </lineage>
</organism>
<sequence>MRYILLTVILICISCGKNEKAEVSEKIRPKATSTNHFFKSKEISIGNTFFAGEELIDFTVAEMNDFDAIDSLSYSIYKSNDHDFHIVAIEKFLENEEVEHYQIMDTVIVKDIKDLRFKEQLKSKAKLTIQLFSKNKLLKEWNYTKPRKKELSSKWLGLYELNINKDADNPEHGCTITFEVAQDSILYKINGSKAYEKYELLGEVKNNELYLIYRRYIDGFEKPSIAKYTDFGRIMFDGTNYSLESPGLNNRFNDGEHERYILNKKVTR</sequence>
<keyword evidence="2" id="KW-1185">Reference proteome</keyword>
<reference evidence="1" key="1">
    <citation type="submission" date="2022-07" db="EMBL/GenBank/DDBJ databases">
        <title>Isolation, identification, and degradation of a PFOSA degrading strain from sewage treatment plant.</title>
        <authorList>
            <person name="Zhang L."/>
            <person name="Huo Y."/>
        </authorList>
    </citation>
    <scope>NUCLEOTIDE SEQUENCE</scope>
    <source>
        <strain evidence="1">C1</strain>
    </source>
</reference>
<accession>A0ABY5IP17</accession>
<gene>
    <name evidence="1" type="ORF">NOX80_13175</name>
</gene>
<evidence type="ECO:0000313" key="1">
    <source>
        <dbReference type="EMBL" id="UUC44581.1"/>
    </source>
</evidence>
<dbReference type="EMBL" id="CP101751">
    <property type="protein sequence ID" value="UUC44581.1"/>
    <property type="molecule type" value="Genomic_DNA"/>
</dbReference>